<reference evidence="1 2" key="1">
    <citation type="journal article" date="2015" name="BMC Genomics">
        <title>Genome mining reveals unlocked bioactive potential of marine Gram-negative bacteria.</title>
        <authorList>
            <person name="Machado H."/>
            <person name="Sonnenschein E.C."/>
            <person name="Melchiorsen J."/>
            <person name="Gram L."/>
        </authorList>
    </citation>
    <scope>NUCLEOTIDE SEQUENCE [LARGE SCALE GENOMIC DNA]</scope>
    <source>
        <strain evidence="1 2">S4054</strain>
    </source>
</reference>
<dbReference type="Proteomes" id="UP000033434">
    <property type="component" value="Unassembled WGS sequence"/>
</dbReference>
<dbReference type="AlphaFoldDB" id="A0A0F6A8U7"/>
<sequence length="30" mass="3600">MKKAKIKGDEEKVLKLKTTYEKWLSYIKLS</sequence>
<accession>A0A0F6A8U7</accession>
<evidence type="ECO:0000313" key="2">
    <source>
        <dbReference type="Proteomes" id="UP000033434"/>
    </source>
</evidence>
<dbReference type="EMBL" id="AUXW01000166">
    <property type="protein sequence ID" value="KKE82261.1"/>
    <property type="molecule type" value="Genomic_DNA"/>
</dbReference>
<comment type="caution">
    <text evidence="1">The sequence shown here is derived from an EMBL/GenBank/DDBJ whole genome shotgun (WGS) entry which is preliminary data.</text>
</comment>
<proteinExistence type="predicted"/>
<gene>
    <name evidence="1" type="ORF">N479_18660</name>
</gene>
<protein>
    <submittedName>
        <fullName evidence="1">Uncharacterized protein</fullName>
    </submittedName>
</protein>
<evidence type="ECO:0000313" key="1">
    <source>
        <dbReference type="EMBL" id="KKE82261.1"/>
    </source>
</evidence>
<organism evidence="1 2">
    <name type="scientific">Pseudoalteromonas luteoviolacea S4054</name>
    <dbReference type="NCBI Taxonomy" id="1129367"/>
    <lineage>
        <taxon>Bacteria</taxon>
        <taxon>Pseudomonadati</taxon>
        <taxon>Pseudomonadota</taxon>
        <taxon>Gammaproteobacteria</taxon>
        <taxon>Alteromonadales</taxon>
        <taxon>Pseudoalteromonadaceae</taxon>
        <taxon>Pseudoalteromonas</taxon>
    </lineage>
</organism>
<name>A0A0F6A8U7_9GAMM</name>